<protein>
    <recommendedName>
        <fullName evidence="4">Chlorophyllase</fullName>
    </recommendedName>
</protein>
<dbReference type="Gene3D" id="3.40.50.1820">
    <property type="entry name" value="alpha/beta hydrolase"/>
    <property type="match status" value="1"/>
</dbReference>
<dbReference type="InterPro" id="IPR029058">
    <property type="entry name" value="AB_hydrolase_fold"/>
</dbReference>
<comment type="caution">
    <text evidence="2">The sequence shown here is derived from an EMBL/GenBank/DDBJ whole genome shotgun (WGS) entry which is preliminary data.</text>
</comment>
<keyword evidence="3" id="KW-1185">Reference proteome</keyword>
<dbReference type="EMBL" id="BNJQ01000037">
    <property type="protein sequence ID" value="GHP11934.1"/>
    <property type="molecule type" value="Genomic_DNA"/>
</dbReference>
<evidence type="ECO:0000256" key="1">
    <source>
        <dbReference type="SAM" id="Phobius"/>
    </source>
</evidence>
<dbReference type="SUPFAM" id="SSF53474">
    <property type="entry name" value="alpha/beta-Hydrolases"/>
    <property type="match status" value="1"/>
</dbReference>
<evidence type="ECO:0008006" key="4">
    <source>
        <dbReference type="Google" id="ProtNLM"/>
    </source>
</evidence>
<dbReference type="Proteomes" id="UP000660262">
    <property type="component" value="Unassembled WGS sequence"/>
</dbReference>
<name>A0A830HXX0_9CHLO</name>
<feature type="transmembrane region" description="Helical" evidence="1">
    <location>
        <begin position="20"/>
        <end position="38"/>
    </location>
</feature>
<gene>
    <name evidence="2" type="ORF">PPROV_001066100</name>
</gene>
<keyword evidence="1" id="KW-0812">Transmembrane</keyword>
<keyword evidence="1" id="KW-0472">Membrane</keyword>
<organism evidence="2 3">
    <name type="scientific">Pycnococcus provasolii</name>
    <dbReference type="NCBI Taxonomy" id="41880"/>
    <lineage>
        <taxon>Eukaryota</taxon>
        <taxon>Viridiplantae</taxon>
        <taxon>Chlorophyta</taxon>
        <taxon>Pseudoscourfieldiophyceae</taxon>
        <taxon>Pseudoscourfieldiales</taxon>
        <taxon>Pycnococcaceae</taxon>
        <taxon>Pycnococcus</taxon>
    </lineage>
</organism>
<evidence type="ECO:0000313" key="3">
    <source>
        <dbReference type="Proteomes" id="UP000660262"/>
    </source>
</evidence>
<proteinExistence type="predicted"/>
<accession>A0A830HXX0</accession>
<keyword evidence="1" id="KW-1133">Transmembrane helix</keyword>
<evidence type="ECO:0000313" key="2">
    <source>
        <dbReference type="EMBL" id="GHP11934.1"/>
    </source>
</evidence>
<dbReference type="AlphaFoldDB" id="A0A830HXX0"/>
<sequence>MATLLPDNNNADSRSHSSFIARLVAYWSMCVAIVSLFAHKANAQQPPPLDDGNQLLSKQLLSQFAPGNTDIWGSEDGALFQIGRNASLGLSYTFPTGPNVSAPYPVIVYGHGLGAICGFYNVLFDNLAKQGIATVCPGDAGVGGIVSAYETVVKSGFADPKRMALGGHSLGQNAIVGAVPVLEQKGYEPRALSFSAGMTCIMNIPNCDASRVTQPTFFAMPTNDVSSGGGVTGNKASVFDRLSGPGIFATYPGTHYTLTPLSVANPIRDSVIGYTVAFYVWALFKDDEEGSDNRKRAQDAWELVWSPASMAGIPPLNNATAQDKEEEDAGGILSIFGGSAANDGAKAIEIPSSDSFVSTAPTSKWDSIFAKRVPPKPGSMPTPTAVESAFAFAG</sequence>
<reference evidence="2" key="1">
    <citation type="submission" date="2020-10" db="EMBL/GenBank/DDBJ databases">
        <title>Unveiling of a novel bifunctional photoreceptor, Dualchrome1, isolated from a cosmopolitan green alga.</title>
        <authorList>
            <person name="Suzuki S."/>
            <person name="Kawachi M."/>
        </authorList>
    </citation>
    <scope>NUCLEOTIDE SEQUENCE</scope>
    <source>
        <strain evidence="2">NIES 2893</strain>
    </source>
</reference>